<dbReference type="STRING" id="698762.SAMN00808754_1643"/>
<keyword evidence="2" id="KW-1185">Reference proteome</keyword>
<accession>A0A1W1VUJ2</accession>
<organism evidence="1 2">
    <name type="scientific">Thermanaeromonas toyohensis ToBE</name>
    <dbReference type="NCBI Taxonomy" id="698762"/>
    <lineage>
        <taxon>Bacteria</taxon>
        <taxon>Bacillati</taxon>
        <taxon>Bacillota</taxon>
        <taxon>Clostridia</taxon>
        <taxon>Neomoorellales</taxon>
        <taxon>Neomoorellaceae</taxon>
        <taxon>Thermanaeromonas</taxon>
    </lineage>
</organism>
<protein>
    <submittedName>
        <fullName evidence="1">Uncharacterized protein</fullName>
    </submittedName>
</protein>
<dbReference type="AlphaFoldDB" id="A0A1W1VUJ2"/>
<gene>
    <name evidence="1" type="ORF">SAMN00808754_1643</name>
</gene>
<dbReference type="EMBL" id="LT838272">
    <property type="protein sequence ID" value="SMB96771.1"/>
    <property type="molecule type" value="Genomic_DNA"/>
</dbReference>
<sequence>MGFTPCPFDALECKNFPLYGKVDCWLKGLDNTVRASRWISNSNVFYEAPALGIASLAETLGEAAQKVREAIKYREQGPAKREESLLQE</sequence>
<evidence type="ECO:0000313" key="2">
    <source>
        <dbReference type="Proteomes" id="UP000192569"/>
    </source>
</evidence>
<name>A0A1W1VUJ2_9FIRM</name>
<evidence type="ECO:0000313" key="1">
    <source>
        <dbReference type="EMBL" id="SMB96771.1"/>
    </source>
</evidence>
<proteinExistence type="predicted"/>
<dbReference type="Proteomes" id="UP000192569">
    <property type="component" value="Chromosome I"/>
</dbReference>
<reference evidence="1 2" key="1">
    <citation type="submission" date="2017-04" db="EMBL/GenBank/DDBJ databases">
        <authorList>
            <person name="Afonso C.L."/>
            <person name="Miller P.J."/>
            <person name="Scott M.A."/>
            <person name="Spackman E."/>
            <person name="Goraichik I."/>
            <person name="Dimitrov K.M."/>
            <person name="Suarez D.L."/>
            <person name="Swayne D.E."/>
        </authorList>
    </citation>
    <scope>NUCLEOTIDE SEQUENCE [LARGE SCALE GENOMIC DNA]</scope>
    <source>
        <strain evidence="1 2">ToBE</strain>
    </source>
</reference>